<feature type="region of interest" description="Disordered" evidence="1">
    <location>
        <begin position="62"/>
        <end position="81"/>
    </location>
</feature>
<gene>
    <name evidence="2" type="ORF">AD929_12260</name>
</gene>
<comment type="caution">
    <text evidence="2">The sequence shown here is derived from an EMBL/GenBank/DDBJ whole genome shotgun (WGS) entry which is preliminary data.</text>
</comment>
<evidence type="ECO:0000313" key="2">
    <source>
        <dbReference type="EMBL" id="KXU99996.1"/>
    </source>
</evidence>
<accession>A0A149QSA8</accession>
<protein>
    <submittedName>
        <fullName evidence="2">Uncharacterized protein</fullName>
    </submittedName>
</protein>
<dbReference type="AlphaFoldDB" id="A0A149QSA8"/>
<organism evidence="2 3">
    <name type="scientific">Gluconobacter potus</name>
    <dbReference type="NCBI Taxonomy" id="2724927"/>
    <lineage>
        <taxon>Bacteria</taxon>
        <taxon>Pseudomonadati</taxon>
        <taxon>Pseudomonadota</taxon>
        <taxon>Alphaproteobacteria</taxon>
        <taxon>Acetobacterales</taxon>
        <taxon>Acetobacteraceae</taxon>
        <taxon>Gluconobacter</taxon>
    </lineage>
</organism>
<dbReference type="PATRIC" id="fig|442.7.peg.3268"/>
<sequence length="399" mass="43057">MTSGNKTTTSPLAGVDERARIGFEFEAYAADRIAGHVPGQPVEHERACREIASHLSRLTGLPFTSMTSGAHPRPPSTTLENPRWVVDRDISLDEEYCAPEGFGTGVEIKTPPLAPVQAMKVAGDFWSLLHGSGEFASGPEAGVHVNISMPALADVKAEDLLLLSPCASMMSKSRAAGFSGVKLDLAICAAVMGCTDADSAREIGRRLIRENRGSYETNALPLLEGLGYVEFRHLGGQDFEEDGAASLMSLTRALCQSLQEAPSRRADCDRAWHGLAAISRQLRSSPMWYRSLSRLTALRRSIEASGKMHETILDSGMFADLVKMIFADPRISAAIPVSSRIRKMVGETATVTPIRSGGFRSGGTGRQDNQATGMLAQNMLAQTGRLHTQRQVPHLRLVS</sequence>
<reference evidence="2 3" key="1">
    <citation type="submission" date="2015-06" db="EMBL/GenBank/DDBJ databases">
        <title>Improved classification and identification of acetic acid bacteria using matrix-assisted laser desorption/ionization time-of-flight mass spectrometry; Gluconobacter nephelii and Gluconobacter uchimurae are later heterotypic synonyms of Gluconobacter japonicus and Gluconobacter oxydans, respectively.</title>
        <authorList>
            <person name="Li L."/>
            <person name="Cleenwerck I."/>
            <person name="De Vuyst L."/>
            <person name="Vandamme P."/>
        </authorList>
    </citation>
    <scope>NUCLEOTIDE SEQUENCE [LARGE SCALE GENOMIC DNA]</scope>
    <source>
        <strain evidence="2 3">LMG 1764</strain>
    </source>
</reference>
<dbReference type="Proteomes" id="UP000075573">
    <property type="component" value="Unassembled WGS sequence"/>
</dbReference>
<proteinExistence type="predicted"/>
<dbReference type="EMBL" id="LHZB01000118">
    <property type="protein sequence ID" value="KXU99996.1"/>
    <property type="molecule type" value="Genomic_DNA"/>
</dbReference>
<name>A0A149QSA8_9PROT</name>
<evidence type="ECO:0000256" key="1">
    <source>
        <dbReference type="SAM" id="MobiDB-lite"/>
    </source>
</evidence>
<dbReference type="RefSeq" id="WP_062497243.1">
    <property type="nucleotide sequence ID" value="NZ_LHZB01000118.1"/>
</dbReference>
<evidence type="ECO:0000313" key="3">
    <source>
        <dbReference type="Proteomes" id="UP000075573"/>
    </source>
</evidence>